<keyword evidence="4 9" id="KW-0547">Nucleotide-binding</keyword>
<comment type="similarity">
    <text evidence="2">Belongs to the asparagine synthetase family.</text>
</comment>
<dbReference type="GO" id="GO:0006529">
    <property type="term" value="P:asparagine biosynthetic process"/>
    <property type="evidence" value="ECO:0007669"/>
    <property type="project" value="UniProtKB-KW"/>
</dbReference>
<dbReference type="Pfam" id="PF13537">
    <property type="entry name" value="GATase_7"/>
    <property type="match status" value="1"/>
</dbReference>
<dbReference type="SUPFAM" id="SSF52402">
    <property type="entry name" value="Adenine nucleotide alpha hydrolases-like"/>
    <property type="match status" value="1"/>
</dbReference>
<dbReference type="InterPro" id="IPR001962">
    <property type="entry name" value="Asn_synthase"/>
</dbReference>
<keyword evidence="11" id="KW-0436">Ligase</keyword>
<dbReference type="InterPro" id="IPR029055">
    <property type="entry name" value="Ntn_hydrolases_N"/>
</dbReference>
<evidence type="ECO:0000256" key="1">
    <source>
        <dbReference type="ARBA" id="ARBA00005187"/>
    </source>
</evidence>
<dbReference type="PROSITE" id="PS51278">
    <property type="entry name" value="GATASE_TYPE_2"/>
    <property type="match status" value="1"/>
</dbReference>
<evidence type="ECO:0000256" key="7">
    <source>
        <dbReference type="ARBA" id="ARBA00048741"/>
    </source>
</evidence>
<dbReference type="PIRSF" id="PIRSF001589">
    <property type="entry name" value="Asn_synthetase_glu-h"/>
    <property type="match status" value="1"/>
</dbReference>
<dbReference type="InterPro" id="IPR006426">
    <property type="entry name" value="Asn_synth_AEB"/>
</dbReference>
<comment type="catalytic activity">
    <reaction evidence="7">
        <text>L-aspartate + L-glutamine + ATP + H2O = L-asparagine + L-glutamate + AMP + diphosphate + H(+)</text>
        <dbReference type="Rhea" id="RHEA:12228"/>
        <dbReference type="ChEBI" id="CHEBI:15377"/>
        <dbReference type="ChEBI" id="CHEBI:15378"/>
        <dbReference type="ChEBI" id="CHEBI:29985"/>
        <dbReference type="ChEBI" id="CHEBI:29991"/>
        <dbReference type="ChEBI" id="CHEBI:30616"/>
        <dbReference type="ChEBI" id="CHEBI:33019"/>
        <dbReference type="ChEBI" id="CHEBI:58048"/>
        <dbReference type="ChEBI" id="CHEBI:58359"/>
        <dbReference type="ChEBI" id="CHEBI:456215"/>
        <dbReference type="EC" id="6.3.5.4"/>
    </reaction>
</comment>
<dbReference type="EC" id="6.3.5.4" evidence="3"/>
<evidence type="ECO:0000256" key="4">
    <source>
        <dbReference type="ARBA" id="ARBA00022741"/>
    </source>
</evidence>
<feature type="domain" description="Glutamine amidotransferase type-2" evidence="10">
    <location>
        <begin position="2"/>
        <end position="217"/>
    </location>
</feature>
<protein>
    <recommendedName>
        <fullName evidence="3">asparagine synthase (glutamine-hydrolyzing)</fullName>
        <ecNumber evidence="3">6.3.5.4</ecNumber>
    </recommendedName>
</protein>
<dbReference type="Proteomes" id="UP001158598">
    <property type="component" value="Chromosome"/>
</dbReference>
<feature type="binding site" evidence="9">
    <location>
        <position position="104"/>
    </location>
    <ligand>
        <name>L-glutamine</name>
        <dbReference type="ChEBI" id="CHEBI:58359"/>
    </ligand>
</feature>
<dbReference type="InterPro" id="IPR017932">
    <property type="entry name" value="GATase_2_dom"/>
</dbReference>
<dbReference type="Gene3D" id="3.40.50.620">
    <property type="entry name" value="HUPs"/>
    <property type="match status" value="1"/>
</dbReference>
<feature type="binding site" evidence="9">
    <location>
        <begin position="386"/>
        <end position="387"/>
    </location>
    <ligand>
        <name>ATP</name>
        <dbReference type="ChEBI" id="CHEBI:30616"/>
    </ligand>
</feature>
<feature type="active site" description="For GATase activity" evidence="8">
    <location>
        <position position="2"/>
    </location>
</feature>
<evidence type="ECO:0000256" key="5">
    <source>
        <dbReference type="ARBA" id="ARBA00022840"/>
    </source>
</evidence>
<comment type="pathway">
    <text evidence="1">Amino-acid biosynthesis; L-asparagine biosynthesis; L-asparagine from L-aspartate (L-Gln route): step 1/1.</text>
</comment>
<dbReference type="NCBIfam" id="TIGR01536">
    <property type="entry name" value="asn_synth_AEB"/>
    <property type="match status" value="1"/>
</dbReference>
<gene>
    <name evidence="11" type="ORF">MCNOR_0138</name>
</gene>
<reference evidence="11" key="1">
    <citation type="submission" date="2023-03" db="EMBL/GenBank/DDBJ databases">
        <authorList>
            <person name="Pearce D."/>
        </authorList>
    </citation>
    <scope>NUCLEOTIDE SEQUENCE</scope>
    <source>
        <strain evidence="11">Mc</strain>
    </source>
</reference>
<dbReference type="PANTHER" id="PTHR43284">
    <property type="entry name" value="ASPARAGINE SYNTHETASE (GLUTAMINE-HYDROLYZING)"/>
    <property type="match status" value="1"/>
</dbReference>
<evidence type="ECO:0000256" key="3">
    <source>
        <dbReference type="ARBA" id="ARBA00012737"/>
    </source>
</evidence>
<keyword evidence="6 8" id="KW-0315">Glutamine amidotransferase</keyword>
<dbReference type="CDD" id="cd01991">
    <property type="entry name" value="Asn_synthase_B_C"/>
    <property type="match status" value="1"/>
</dbReference>
<proteinExistence type="inferred from homology"/>
<dbReference type="SUPFAM" id="SSF56235">
    <property type="entry name" value="N-terminal nucleophile aminohydrolases (Ntn hydrolases)"/>
    <property type="match status" value="1"/>
</dbReference>
<dbReference type="GO" id="GO:0005524">
    <property type="term" value="F:ATP binding"/>
    <property type="evidence" value="ECO:0007669"/>
    <property type="project" value="UniProtKB-KW"/>
</dbReference>
<accession>A0AA35XZ38</accession>
<evidence type="ECO:0000313" key="11">
    <source>
        <dbReference type="EMBL" id="CAI8723534.1"/>
    </source>
</evidence>
<dbReference type="InterPro" id="IPR051786">
    <property type="entry name" value="ASN_synthetase/amidase"/>
</dbReference>
<dbReference type="InterPro" id="IPR033738">
    <property type="entry name" value="AsnB_N"/>
</dbReference>
<dbReference type="CDD" id="cd00712">
    <property type="entry name" value="AsnB"/>
    <property type="match status" value="1"/>
</dbReference>
<dbReference type="Gene3D" id="3.60.20.10">
    <property type="entry name" value="Glutamine Phosphoribosylpyrophosphate, subunit 1, domain 1"/>
    <property type="match status" value="1"/>
</dbReference>
<keyword evidence="5 9" id="KW-0067">ATP-binding</keyword>
<organism evidence="11 12">
    <name type="scientific">Methylococcus capsulatus</name>
    <dbReference type="NCBI Taxonomy" id="414"/>
    <lineage>
        <taxon>Bacteria</taxon>
        <taxon>Pseudomonadati</taxon>
        <taxon>Pseudomonadota</taxon>
        <taxon>Gammaproteobacteria</taxon>
        <taxon>Methylococcales</taxon>
        <taxon>Methylococcaceae</taxon>
        <taxon>Methylococcus</taxon>
    </lineage>
</organism>
<name>A0AA35XZ38_METCP</name>
<evidence type="ECO:0000256" key="2">
    <source>
        <dbReference type="ARBA" id="ARBA00005752"/>
    </source>
</evidence>
<dbReference type="Pfam" id="PF00733">
    <property type="entry name" value="Asn_synthase"/>
    <property type="match status" value="1"/>
</dbReference>
<dbReference type="GO" id="GO:0005829">
    <property type="term" value="C:cytosol"/>
    <property type="evidence" value="ECO:0007669"/>
    <property type="project" value="TreeGrafter"/>
</dbReference>
<sequence length="627" mass="69675">MCGLAAIFSYRSGALPVEEMELLRIREAMAARGPDGAGLWLSQDRRVGLAHRRLSIIDLSEAGAQPMATPEGDLRIVFNGEIYNYRALRRQLEDLGHRFVSHSDTEVLLHGYREYGRSLVHRLRGMYAFVLWDEARKGLFLARDPLGIKPLYYADDGATIRAASQVKALLAGGCVDTAPEPAGHVGFFLWGHVPEPYTLYKGIRALPPGSTLWVDGEHRQTDTFFRLRDLYAQAEAAMPRAEDAGRPERLAEALRDTVRHHLIADVPVGVFLSSGIDSTSIAALTAEALTASGPGRGGLTGKPDQLRTVTLAFSEFEGTPEDESPLAETVARRLGARHVTRRIAREDFEADYPKLLAAMDQPSIDGVNTWFVSKATREAGLKVALSGLGGDEIFGGYSSFHQIPAAVRRLRPFASLPRWGRAFRVVSAPLLRHFTSPKYAGLLEYGGGYGGAYLLRRGLYMPWELPRLLDPDLAREGWAALQTLARLEQTIDGIGNPRLKVSALETEWYMRHQLLRDADWASMAHGLELRVPFVDAEFLRSVAGDMASSRPLTKRDMTRVLAHALPEEVIHRPKTGFTIPVQRWASELVGLRDKAGYRPWAQHLYHHMADVELMSSFPGRTRCFSNH</sequence>
<dbReference type="GO" id="GO:0004066">
    <property type="term" value="F:asparagine synthase (glutamine-hydrolyzing) activity"/>
    <property type="evidence" value="ECO:0007669"/>
    <property type="project" value="UniProtKB-EC"/>
</dbReference>
<dbReference type="AlphaFoldDB" id="A0AA35XZ38"/>
<dbReference type="PANTHER" id="PTHR43284:SF1">
    <property type="entry name" value="ASPARAGINE SYNTHETASE"/>
    <property type="match status" value="1"/>
</dbReference>
<dbReference type="EMBL" id="OX458332">
    <property type="protein sequence ID" value="CAI8723534.1"/>
    <property type="molecule type" value="Genomic_DNA"/>
</dbReference>
<evidence type="ECO:0000256" key="8">
    <source>
        <dbReference type="PIRSR" id="PIRSR001589-1"/>
    </source>
</evidence>
<dbReference type="InterPro" id="IPR014729">
    <property type="entry name" value="Rossmann-like_a/b/a_fold"/>
</dbReference>
<dbReference type="RefSeq" id="WP_282213426.1">
    <property type="nucleotide sequence ID" value="NZ_OX458332.1"/>
</dbReference>
<evidence type="ECO:0000313" key="12">
    <source>
        <dbReference type="Proteomes" id="UP001158598"/>
    </source>
</evidence>
<evidence type="ECO:0000256" key="6">
    <source>
        <dbReference type="ARBA" id="ARBA00022962"/>
    </source>
</evidence>
<evidence type="ECO:0000256" key="9">
    <source>
        <dbReference type="PIRSR" id="PIRSR001589-2"/>
    </source>
</evidence>
<keyword evidence="8" id="KW-0028">Amino-acid biosynthesis</keyword>
<evidence type="ECO:0000259" key="10">
    <source>
        <dbReference type="PROSITE" id="PS51278"/>
    </source>
</evidence>
<keyword evidence="8" id="KW-0061">Asparagine biosynthesis</keyword>